<dbReference type="STRING" id="333673.A0A3M0J1I1"/>
<dbReference type="GO" id="GO:0003964">
    <property type="term" value="F:RNA-directed DNA polymerase activity"/>
    <property type="evidence" value="ECO:0007669"/>
    <property type="project" value="InterPro"/>
</dbReference>
<keyword evidence="1" id="KW-0645">Protease</keyword>
<dbReference type="InterPro" id="IPR018061">
    <property type="entry name" value="Retropepsins"/>
</dbReference>
<proteinExistence type="predicted"/>
<dbReference type="InterPro" id="IPR043128">
    <property type="entry name" value="Rev_trsase/Diguanyl_cyclase"/>
</dbReference>
<evidence type="ECO:0000256" key="3">
    <source>
        <dbReference type="ARBA" id="ARBA00022801"/>
    </source>
</evidence>
<dbReference type="InterPro" id="IPR051592">
    <property type="entry name" value="HERV-K_Pro_peptidase_A2"/>
</dbReference>
<organism evidence="5 6">
    <name type="scientific">Hirundo rustica rustica</name>
    <dbReference type="NCBI Taxonomy" id="333673"/>
    <lineage>
        <taxon>Eukaryota</taxon>
        <taxon>Metazoa</taxon>
        <taxon>Chordata</taxon>
        <taxon>Craniata</taxon>
        <taxon>Vertebrata</taxon>
        <taxon>Euteleostomi</taxon>
        <taxon>Archelosauria</taxon>
        <taxon>Archosauria</taxon>
        <taxon>Dinosauria</taxon>
        <taxon>Saurischia</taxon>
        <taxon>Theropoda</taxon>
        <taxon>Coelurosauria</taxon>
        <taxon>Aves</taxon>
        <taxon>Neognathae</taxon>
        <taxon>Neoaves</taxon>
        <taxon>Telluraves</taxon>
        <taxon>Australaves</taxon>
        <taxon>Passeriformes</taxon>
        <taxon>Sylvioidea</taxon>
        <taxon>Hirundinidae</taxon>
        <taxon>Hirundo</taxon>
    </lineage>
</organism>
<dbReference type="InterPro" id="IPR001995">
    <property type="entry name" value="Peptidase_A2_cat"/>
</dbReference>
<dbReference type="PANTHER" id="PTHR19422:SF123">
    <property type="entry name" value="RT1 CLASS I, LOCUS CE15"/>
    <property type="match status" value="1"/>
</dbReference>
<dbReference type="InterPro" id="IPR010661">
    <property type="entry name" value="RVT_thumb"/>
</dbReference>
<dbReference type="InterPro" id="IPR043502">
    <property type="entry name" value="DNA/RNA_pol_sf"/>
</dbReference>
<dbReference type="AlphaFoldDB" id="A0A3M0J1I1"/>
<keyword evidence="3" id="KW-0378">Hydrolase</keyword>
<evidence type="ECO:0000256" key="2">
    <source>
        <dbReference type="ARBA" id="ARBA00022750"/>
    </source>
</evidence>
<dbReference type="GO" id="GO:0004190">
    <property type="term" value="F:aspartic-type endopeptidase activity"/>
    <property type="evidence" value="ECO:0007669"/>
    <property type="project" value="UniProtKB-KW"/>
</dbReference>
<dbReference type="SUPFAM" id="SSF50630">
    <property type="entry name" value="Acid proteases"/>
    <property type="match status" value="1"/>
</dbReference>
<keyword evidence="2" id="KW-0064">Aspartyl protease</keyword>
<accession>A0A3M0J1I1</accession>
<evidence type="ECO:0000259" key="4">
    <source>
        <dbReference type="PROSITE" id="PS50175"/>
    </source>
</evidence>
<dbReference type="PANTHER" id="PTHR19422">
    <property type="entry name" value="GAG RETROVIRAL POLYPROTEIN"/>
    <property type="match status" value="1"/>
</dbReference>
<dbReference type="Proteomes" id="UP000269221">
    <property type="component" value="Unassembled WGS sequence"/>
</dbReference>
<evidence type="ECO:0000313" key="6">
    <source>
        <dbReference type="Proteomes" id="UP000269221"/>
    </source>
</evidence>
<comment type="caution">
    <text evidence="5">The sequence shown here is derived from an EMBL/GenBank/DDBJ whole genome shotgun (WGS) entry which is preliminary data.</text>
</comment>
<sequence length="254" mass="28179">MGRDHCECIVHRPTLEFDCRVADTGSNVTIVAHSKWPQGWELVPVNGVISGIGGATTSMWNKRAILTEGPDGQIAIDNPRTLRDLQQLCGNINWVRNLIGITTEDLVPLFNLLRGSDDLDSPQTITPDVQEVIQKVSEALSTKQAHHVDPALPSNSLFWPNQNIWVILAKALQQDNLCLSMGSVDNLLSMCLVGVPLAANEYPYTDNKPNPVDTWDEWTRPLPQAPEEPQELELLGSSKAYYCIQFNINLPMNS</sequence>
<protein>
    <recommendedName>
        <fullName evidence="4">Peptidase A2 domain-containing protein</fullName>
    </recommendedName>
</protein>
<dbReference type="EMBL" id="QRBI01000220">
    <property type="protein sequence ID" value="RMB92639.1"/>
    <property type="molecule type" value="Genomic_DNA"/>
</dbReference>
<evidence type="ECO:0000256" key="1">
    <source>
        <dbReference type="ARBA" id="ARBA00022670"/>
    </source>
</evidence>
<dbReference type="GO" id="GO:0006508">
    <property type="term" value="P:proteolysis"/>
    <property type="evidence" value="ECO:0007669"/>
    <property type="project" value="UniProtKB-KW"/>
</dbReference>
<gene>
    <name evidence="5" type="ORF">DUI87_30948</name>
</gene>
<dbReference type="PROSITE" id="PS50175">
    <property type="entry name" value="ASP_PROT_RETROV"/>
    <property type="match status" value="1"/>
</dbReference>
<name>A0A3M0J1I1_HIRRU</name>
<dbReference type="Pfam" id="PF06817">
    <property type="entry name" value="RVT_thumb"/>
    <property type="match status" value="1"/>
</dbReference>
<dbReference type="SUPFAM" id="SSF56672">
    <property type="entry name" value="DNA/RNA polymerases"/>
    <property type="match status" value="1"/>
</dbReference>
<evidence type="ECO:0000313" key="5">
    <source>
        <dbReference type="EMBL" id="RMB92639.1"/>
    </source>
</evidence>
<dbReference type="OrthoDB" id="9395730at2759"/>
<dbReference type="InterPro" id="IPR021109">
    <property type="entry name" value="Peptidase_aspartic_dom_sf"/>
</dbReference>
<dbReference type="Pfam" id="PF00077">
    <property type="entry name" value="RVP"/>
    <property type="match status" value="1"/>
</dbReference>
<keyword evidence="6" id="KW-1185">Reference proteome</keyword>
<dbReference type="Gene3D" id="3.30.70.270">
    <property type="match status" value="1"/>
</dbReference>
<feature type="domain" description="Peptidase A2" evidence="4">
    <location>
        <begin position="21"/>
        <end position="56"/>
    </location>
</feature>
<reference evidence="5 6" key="1">
    <citation type="submission" date="2018-07" db="EMBL/GenBank/DDBJ databases">
        <title>A high quality draft genome assembly of the barn swallow (H. rustica rustica).</title>
        <authorList>
            <person name="Formenti G."/>
            <person name="Chiara M."/>
            <person name="Poveda L."/>
            <person name="Francoijs K.-J."/>
            <person name="Bonisoli-Alquati A."/>
            <person name="Canova L."/>
            <person name="Gianfranceschi L."/>
            <person name="Horner D.S."/>
            <person name="Saino N."/>
        </authorList>
    </citation>
    <scope>NUCLEOTIDE SEQUENCE [LARGE SCALE GENOMIC DNA]</scope>
    <source>
        <strain evidence="5">Chelidonia</strain>
        <tissue evidence="5">Blood</tissue>
    </source>
</reference>